<evidence type="ECO:0000256" key="1">
    <source>
        <dbReference type="SAM" id="MobiDB-lite"/>
    </source>
</evidence>
<comment type="caution">
    <text evidence="2">The sequence shown here is derived from an EMBL/GenBank/DDBJ whole genome shotgun (WGS) entry which is preliminary data.</text>
</comment>
<protein>
    <submittedName>
        <fullName evidence="2">Uncharacterized protein</fullName>
    </submittedName>
</protein>
<dbReference type="EMBL" id="CAJOBE010022451">
    <property type="protein sequence ID" value="CAF4250538.1"/>
    <property type="molecule type" value="Genomic_DNA"/>
</dbReference>
<accession>A0A820EL98</accession>
<organism evidence="2 3">
    <name type="scientific">Rotaria sordida</name>
    <dbReference type="NCBI Taxonomy" id="392033"/>
    <lineage>
        <taxon>Eukaryota</taxon>
        <taxon>Metazoa</taxon>
        <taxon>Spiralia</taxon>
        <taxon>Gnathifera</taxon>
        <taxon>Rotifera</taxon>
        <taxon>Eurotatoria</taxon>
        <taxon>Bdelloidea</taxon>
        <taxon>Philodinida</taxon>
        <taxon>Philodinidae</taxon>
        <taxon>Rotaria</taxon>
    </lineage>
</organism>
<feature type="non-terminal residue" evidence="2">
    <location>
        <position position="1"/>
    </location>
</feature>
<sequence length="192" mass="22110">SFVLAFDDVSDRQWTPMMESAFDVIFKLADGPIEHIENIIKNLAVKTGVKLGDAGNQNNQNQLPQHQQQHPHHHSQMNTNPAALLVRFLNCLGKAAVGIAYYLDCTVKDELRRKEAKLIQYKNIVERILLKPREYYQETSQLSATRCLCKLMLLSFELYETNAKMVFDLLKNSTFESVRVAIMVLMNDFYLK</sequence>
<evidence type="ECO:0000313" key="2">
    <source>
        <dbReference type="EMBL" id="CAF4250538.1"/>
    </source>
</evidence>
<reference evidence="2" key="1">
    <citation type="submission" date="2021-02" db="EMBL/GenBank/DDBJ databases">
        <authorList>
            <person name="Nowell W R."/>
        </authorList>
    </citation>
    <scope>NUCLEOTIDE SEQUENCE</scope>
</reference>
<gene>
    <name evidence="2" type="ORF">FNK824_LOCUS38597</name>
</gene>
<proteinExistence type="predicted"/>
<evidence type="ECO:0000313" key="3">
    <source>
        <dbReference type="Proteomes" id="UP000663874"/>
    </source>
</evidence>
<dbReference type="Proteomes" id="UP000663874">
    <property type="component" value="Unassembled WGS sequence"/>
</dbReference>
<feature type="compositionally biased region" description="Low complexity" evidence="1">
    <location>
        <begin position="56"/>
        <end position="68"/>
    </location>
</feature>
<dbReference type="AlphaFoldDB" id="A0A820EL98"/>
<name>A0A820EL98_9BILA</name>
<feature type="region of interest" description="Disordered" evidence="1">
    <location>
        <begin position="54"/>
        <end position="76"/>
    </location>
</feature>